<keyword evidence="1" id="KW-0812">Transmembrane</keyword>
<dbReference type="GeneID" id="93776029"/>
<evidence type="ECO:0000313" key="2">
    <source>
        <dbReference type="EMBL" id="SJE20349.1"/>
    </source>
</evidence>
<feature type="transmembrane region" description="Helical" evidence="1">
    <location>
        <begin position="13"/>
        <end position="33"/>
    </location>
</feature>
<keyword evidence="1" id="KW-0472">Membrane</keyword>
<organism evidence="2 3">
    <name type="scientific">Shigella sonnei</name>
    <dbReference type="NCBI Taxonomy" id="624"/>
    <lineage>
        <taxon>Bacteria</taxon>
        <taxon>Pseudomonadati</taxon>
        <taxon>Pseudomonadota</taxon>
        <taxon>Gammaproteobacteria</taxon>
        <taxon>Enterobacterales</taxon>
        <taxon>Enterobacteriaceae</taxon>
        <taxon>Shigella</taxon>
    </lineage>
</organism>
<dbReference type="EMBL" id="FTXV01000123">
    <property type="protein sequence ID" value="SJE20349.1"/>
    <property type="molecule type" value="Genomic_DNA"/>
</dbReference>
<evidence type="ECO:0000313" key="3">
    <source>
        <dbReference type="Proteomes" id="UP000187717"/>
    </source>
</evidence>
<comment type="caution">
    <text evidence="2">The sequence shown here is derived from an EMBL/GenBank/DDBJ whole genome shotgun (WGS) entry which is preliminary data.</text>
</comment>
<sequence length="157" mass="17856">MSITTIAATYKDVLTIAFSALSFIIACTSLYFSGRAAWHDRSRLKITADLVYESFDEEPYKIEVIVINVGRRDAVLEGMLCHYEKGIRSHSSPKESIVIKEKQRKKFELVSSDLVTIDNECDICHLEDITILDVEGNEHKIPNSHRLIALLKQDKKT</sequence>
<proteinExistence type="predicted"/>
<keyword evidence="1" id="KW-1133">Transmembrane helix</keyword>
<reference evidence="2 3" key="1">
    <citation type="submission" date="2017-01" db="EMBL/GenBank/DDBJ databases">
        <authorList>
            <consortium name="Pathogen Informatics"/>
        </authorList>
    </citation>
    <scope>NUCLEOTIDE SEQUENCE [LARGE SCALE GENOMIC DNA]</scope>
    <source>
        <strain evidence="2 3">3626STDY6095480</strain>
    </source>
</reference>
<name>A0ABD7MLG5_SHISO</name>
<dbReference type="Proteomes" id="UP000187717">
    <property type="component" value="Unassembled WGS sequence"/>
</dbReference>
<gene>
    <name evidence="2" type="ORF">SAMEA3356023_03580</name>
</gene>
<protein>
    <submittedName>
        <fullName evidence="2">Uncharacterized protein</fullName>
    </submittedName>
</protein>
<accession>A0ABD7MLG5</accession>
<dbReference type="RefSeq" id="WP_000029077.1">
    <property type="nucleotide sequence ID" value="NZ_CATNOL010000087.1"/>
</dbReference>
<dbReference type="AlphaFoldDB" id="A0ABD7MLG5"/>
<evidence type="ECO:0000256" key="1">
    <source>
        <dbReference type="SAM" id="Phobius"/>
    </source>
</evidence>